<dbReference type="PIRSF" id="PIRSF029904">
    <property type="entry name" value="UCP029904_pph"/>
    <property type="match status" value="1"/>
</dbReference>
<feature type="domain" description="NTP pyrophosphohydrolase MazG-like" evidence="1">
    <location>
        <begin position="23"/>
        <end position="100"/>
    </location>
</feature>
<dbReference type="PANTHER" id="PTHR42692">
    <property type="entry name" value="NUCLEOTIDE PYROPHOSPHOHYDROLASE"/>
    <property type="match status" value="1"/>
</dbReference>
<dbReference type="PANTHER" id="PTHR42692:SF1">
    <property type="entry name" value="NUCLEOTIDE PYROPHOSPHOHYDROLASE"/>
    <property type="match status" value="1"/>
</dbReference>
<dbReference type="InterPro" id="IPR004518">
    <property type="entry name" value="MazG-like_dom"/>
</dbReference>
<proteinExistence type="predicted"/>
<dbReference type="CDD" id="cd11531">
    <property type="entry name" value="NTP-PPase_BsYpjD"/>
    <property type="match status" value="1"/>
</dbReference>
<comment type="caution">
    <text evidence="2">The sequence shown here is derived from an EMBL/GenBank/DDBJ whole genome shotgun (WGS) entry which is preliminary data.</text>
</comment>
<dbReference type="InterPro" id="IPR012359">
    <property type="entry name" value="MazG-related_YpjD"/>
</dbReference>
<dbReference type="Gene3D" id="1.10.287.1080">
    <property type="entry name" value="MazG-like"/>
    <property type="match status" value="1"/>
</dbReference>
<organism evidence="2 3">
    <name type="scientific">Hymenobacter ruricola</name>
    <dbReference type="NCBI Taxonomy" id="2791023"/>
    <lineage>
        <taxon>Bacteria</taxon>
        <taxon>Pseudomonadati</taxon>
        <taxon>Bacteroidota</taxon>
        <taxon>Cytophagia</taxon>
        <taxon>Cytophagales</taxon>
        <taxon>Hymenobacteraceae</taxon>
        <taxon>Hymenobacter</taxon>
    </lineage>
</organism>
<evidence type="ECO:0000313" key="3">
    <source>
        <dbReference type="Proteomes" id="UP000618931"/>
    </source>
</evidence>
<dbReference type="InterPro" id="IPR047046">
    <property type="entry name" value="YpjD/YvdC"/>
</dbReference>
<protein>
    <submittedName>
        <fullName evidence="2">Nucleotide pyrophosphohydrolase</fullName>
    </submittedName>
</protein>
<evidence type="ECO:0000259" key="1">
    <source>
        <dbReference type="Pfam" id="PF03819"/>
    </source>
</evidence>
<keyword evidence="3" id="KW-1185">Reference proteome</keyword>
<dbReference type="SUPFAM" id="SSF101386">
    <property type="entry name" value="all-alpha NTP pyrophosphatases"/>
    <property type="match status" value="1"/>
</dbReference>
<dbReference type="Pfam" id="PF03819">
    <property type="entry name" value="MazG"/>
    <property type="match status" value="1"/>
</dbReference>
<sequence>MTIEEAQQTVDTWIKTTGVRYFSELTNMAILTEEVGEVARLISRQYGEQSFKESDKGKDLGDELADVLFVLICLANQTGISLTDALARNLAKKTERDGQRHHNNEKLK</sequence>
<reference evidence="2 3" key="1">
    <citation type="submission" date="2020-11" db="EMBL/GenBank/DDBJ databases">
        <authorList>
            <person name="Kim M.K."/>
        </authorList>
    </citation>
    <scope>NUCLEOTIDE SEQUENCE [LARGE SCALE GENOMIC DNA]</scope>
    <source>
        <strain evidence="2 3">BT662</strain>
    </source>
</reference>
<dbReference type="RefSeq" id="WP_196291473.1">
    <property type="nucleotide sequence ID" value="NZ_JADQDM010000001.1"/>
</dbReference>
<dbReference type="EMBL" id="JADQDM010000001">
    <property type="protein sequence ID" value="MBF9220021.1"/>
    <property type="molecule type" value="Genomic_DNA"/>
</dbReference>
<name>A0ABS0HZ85_9BACT</name>
<gene>
    <name evidence="2" type="ORF">I2H31_02790</name>
</gene>
<dbReference type="Proteomes" id="UP000618931">
    <property type="component" value="Unassembled WGS sequence"/>
</dbReference>
<evidence type="ECO:0000313" key="2">
    <source>
        <dbReference type="EMBL" id="MBF9220021.1"/>
    </source>
</evidence>
<accession>A0ABS0HZ85</accession>